<dbReference type="Proteomes" id="UP001055429">
    <property type="component" value="Chromosome"/>
</dbReference>
<keyword evidence="1" id="KW-0812">Transmembrane</keyword>
<dbReference type="RefSeq" id="WP_249750644.1">
    <property type="nucleotide sequence ID" value="NZ_CP097298.1"/>
</dbReference>
<protein>
    <submittedName>
        <fullName evidence="2">Uncharacterized protein</fullName>
    </submittedName>
</protein>
<feature type="transmembrane region" description="Helical" evidence="1">
    <location>
        <begin position="42"/>
        <end position="61"/>
    </location>
</feature>
<dbReference type="EMBL" id="CP097649">
    <property type="protein sequence ID" value="URI16676.1"/>
    <property type="molecule type" value="Genomic_DNA"/>
</dbReference>
<proteinExistence type="predicted"/>
<evidence type="ECO:0000256" key="1">
    <source>
        <dbReference type="SAM" id="Phobius"/>
    </source>
</evidence>
<accession>A0ABY4SP40</accession>
<organism evidence="2 3">
    <name type="scientific">Brevundimonas albigilva</name>
    <dbReference type="NCBI Taxonomy" id="1312364"/>
    <lineage>
        <taxon>Bacteria</taxon>
        <taxon>Pseudomonadati</taxon>
        <taxon>Pseudomonadota</taxon>
        <taxon>Alphaproteobacteria</taxon>
        <taxon>Caulobacterales</taxon>
        <taxon>Caulobacteraceae</taxon>
        <taxon>Brevundimonas</taxon>
    </lineage>
</organism>
<gene>
    <name evidence="2" type="ORF">M8231_06835</name>
</gene>
<evidence type="ECO:0000313" key="2">
    <source>
        <dbReference type="EMBL" id="URI16676.1"/>
    </source>
</evidence>
<feature type="transmembrane region" description="Helical" evidence="1">
    <location>
        <begin position="12"/>
        <end position="36"/>
    </location>
</feature>
<keyword evidence="3" id="KW-1185">Reference proteome</keyword>
<name>A0ABY4SP40_9CAUL</name>
<evidence type="ECO:0000313" key="3">
    <source>
        <dbReference type="Proteomes" id="UP001055429"/>
    </source>
</evidence>
<keyword evidence="1" id="KW-0472">Membrane</keyword>
<sequence>MAKTPKAADYKMMSYIGLIDVVLGLGLVAIGFAGVLEAGPEIMTPVGLLVSAMGVALALWARNKMAQAERQGGDRN</sequence>
<keyword evidence="1" id="KW-1133">Transmembrane helix</keyword>
<reference evidence="2" key="1">
    <citation type="submission" date="2022-05" db="EMBL/GenBank/DDBJ databases">
        <title>Brevundimonas albigilva TT17 genome sequence.</title>
        <authorList>
            <person name="Lee K."/>
            <person name="Son H."/>
        </authorList>
    </citation>
    <scope>NUCLEOTIDE SEQUENCE</scope>
    <source>
        <strain evidence="2">TT17</strain>
    </source>
</reference>